<proteinExistence type="predicted"/>
<evidence type="ECO:0000256" key="2">
    <source>
        <dbReference type="SAM" id="Phobius"/>
    </source>
</evidence>
<feature type="transmembrane region" description="Helical" evidence="2">
    <location>
        <begin position="128"/>
        <end position="152"/>
    </location>
</feature>
<keyword evidence="2" id="KW-0472">Membrane</keyword>
<evidence type="ECO:0000256" key="1">
    <source>
        <dbReference type="SAM" id="MobiDB-lite"/>
    </source>
</evidence>
<evidence type="ECO:0000313" key="3">
    <source>
        <dbReference type="EMBL" id="CAL1276107.1"/>
    </source>
</evidence>
<gene>
    <name evidence="3" type="ORF">LARSCL_LOCUS8459</name>
</gene>
<dbReference type="EMBL" id="CAXIEN010000090">
    <property type="protein sequence ID" value="CAL1276107.1"/>
    <property type="molecule type" value="Genomic_DNA"/>
</dbReference>
<dbReference type="AlphaFoldDB" id="A0AAV1ZWM0"/>
<keyword evidence="4" id="KW-1185">Reference proteome</keyword>
<keyword evidence="2" id="KW-0812">Transmembrane</keyword>
<comment type="caution">
    <text evidence="3">The sequence shown here is derived from an EMBL/GenBank/DDBJ whole genome shotgun (WGS) entry which is preliminary data.</text>
</comment>
<dbReference type="Proteomes" id="UP001497382">
    <property type="component" value="Unassembled WGS sequence"/>
</dbReference>
<feature type="compositionally biased region" description="Polar residues" evidence="1">
    <location>
        <begin position="172"/>
        <end position="192"/>
    </location>
</feature>
<feature type="transmembrane region" description="Helical" evidence="2">
    <location>
        <begin position="20"/>
        <end position="41"/>
    </location>
</feature>
<feature type="transmembrane region" description="Helical" evidence="2">
    <location>
        <begin position="61"/>
        <end position="84"/>
    </location>
</feature>
<sequence>MKYLRTFCCFWDTRIGCIIIGYVSGALSVVCCIGSILRLFLGLPLILQNDDYQGEFPFNPLFFVFSAVFFAFHTIASFSLIPAVKEGQGMFIVPIVVMLFIDILLDCIAITVLGMMLGRQNDIEDFQAAGVIISSVLMPLLIYSVLTVISYFEDMFQQPDQVPLKKPELQGKNETTPRNSTGHSATSFGTIV</sequence>
<dbReference type="PANTHER" id="PTHR36694">
    <property type="entry name" value="PASIFLORA 1, ISOFORM A-RELATED"/>
    <property type="match status" value="1"/>
</dbReference>
<feature type="transmembrane region" description="Helical" evidence="2">
    <location>
        <begin position="91"/>
        <end position="116"/>
    </location>
</feature>
<dbReference type="PANTHER" id="PTHR36694:SF11">
    <property type="entry name" value="LP21121P-RELATED"/>
    <property type="match status" value="1"/>
</dbReference>
<name>A0AAV1ZWM0_9ARAC</name>
<keyword evidence="2" id="KW-1133">Transmembrane helix</keyword>
<protein>
    <submittedName>
        <fullName evidence="3">Uncharacterized protein</fullName>
    </submittedName>
</protein>
<reference evidence="3 4" key="1">
    <citation type="submission" date="2024-04" db="EMBL/GenBank/DDBJ databases">
        <authorList>
            <person name="Rising A."/>
            <person name="Reimegard J."/>
            <person name="Sonavane S."/>
            <person name="Akerstrom W."/>
            <person name="Nylinder S."/>
            <person name="Hedman E."/>
            <person name="Kallberg Y."/>
        </authorList>
    </citation>
    <scope>NUCLEOTIDE SEQUENCE [LARGE SCALE GENOMIC DNA]</scope>
</reference>
<organism evidence="3 4">
    <name type="scientific">Larinioides sclopetarius</name>
    <dbReference type="NCBI Taxonomy" id="280406"/>
    <lineage>
        <taxon>Eukaryota</taxon>
        <taxon>Metazoa</taxon>
        <taxon>Ecdysozoa</taxon>
        <taxon>Arthropoda</taxon>
        <taxon>Chelicerata</taxon>
        <taxon>Arachnida</taxon>
        <taxon>Araneae</taxon>
        <taxon>Araneomorphae</taxon>
        <taxon>Entelegynae</taxon>
        <taxon>Araneoidea</taxon>
        <taxon>Araneidae</taxon>
        <taxon>Larinioides</taxon>
    </lineage>
</organism>
<accession>A0AAV1ZWM0</accession>
<evidence type="ECO:0000313" key="4">
    <source>
        <dbReference type="Proteomes" id="UP001497382"/>
    </source>
</evidence>
<feature type="region of interest" description="Disordered" evidence="1">
    <location>
        <begin position="166"/>
        <end position="192"/>
    </location>
</feature>